<evidence type="ECO:0000256" key="3">
    <source>
        <dbReference type="ARBA" id="ARBA00022448"/>
    </source>
</evidence>
<evidence type="ECO:0000256" key="2">
    <source>
        <dbReference type="ARBA" id="ARBA00009810"/>
    </source>
</evidence>
<dbReference type="InterPro" id="IPR037066">
    <property type="entry name" value="Plug_dom_sf"/>
</dbReference>
<evidence type="ECO:0000256" key="4">
    <source>
        <dbReference type="ARBA" id="ARBA00022452"/>
    </source>
</evidence>
<dbReference type="InterPro" id="IPR000531">
    <property type="entry name" value="Beta-barrel_TonB"/>
</dbReference>
<sequence>MKVNKTPVATAAALVLLSISLGAQAQAQSKAASATEANDGKQLEQVVVTGIRASMQSAANIKKAANAVVDAVTAEDVGKLPDADVGQALGRIPGISVGRDFGVGASVSIRGTDPQMTYTTLNGQTVASTGWYDQKDTDRSFNYSLLPPELIGGMEVYKSSQADLTEGGIGGTVIVKTRKPLDLAPNTIYGGVKLGKGGISKDWNKDVSGLYSWRNAGKTFGVLVAAGIENGNYVRKGVEADMRWSGDVAPSTFVQDRKRTALNVSLQARPTQNIDLGLTYTRLALDANNSNTSHYIFSGNGDATDCKKTNPVNGLCVLNTRTTADPTKHNVFLQNWVRSASMNSNSLVLDGAFKGDGFKLTTALGTTKAEGGTDQTANFAYGQWAEPGAKLGTLPIWTGTIDATGSKIVLSPASNQNVGVSNLPAKSAPELWANGRGPNKDRESFMQLDGSVDLNLGVLTSFKTGIRSTDHTFTRQAFRGLQPTAANVKSFDTAGLYSGSIDMVGGWSLPQPNIDAMLSAARANVLGWVEDRSAYAELNEKNSAMYGMFDFDADKVHGNFGLRYVHTRATSTGYAFDGSKWSGSEQTDAKQNNGWGKEKTSRSASYSDFLPSLNVAVDVQRNTILRFAAAQAITRPNFANMFNTTVVGFDDQNTANDAFNYGTPTLKPQKSTQFDLGLEYYYGRGNLVSAAIFYKKINNFITTQTATNQKVGVVSPDTGVDSWTINRFVNAGGGSIKGLELQANHAFSNGFGVAANYTFSDATAPAKSYQDELNQFTLSSKHNTNLVGYYENDSYSARLAYNWRSKYMVRESGWYGNRMHDSTGSLDLSLGWNVAKGLRLSLDAVNLLKQDDVQYGAAGAASTVRPSLKGGFPTWYFEGETTYRIGLSAKF</sequence>
<keyword evidence="13" id="KW-0732">Signal</keyword>
<evidence type="ECO:0000256" key="1">
    <source>
        <dbReference type="ARBA" id="ARBA00004571"/>
    </source>
</evidence>
<dbReference type="Pfam" id="PF00593">
    <property type="entry name" value="TonB_dep_Rec_b-barrel"/>
    <property type="match status" value="1"/>
</dbReference>
<dbReference type="SUPFAM" id="SSF56935">
    <property type="entry name" value="Porins"/>
    <property type="match status" value="1"/>
</dbReference>
<dbReference type="PROSITE" id="PS52016">
    <property type="entry name" value="TONB_DEPENDENT_REC_3"/>
    <property type="match status" value="1"/>
</dbReference>
<evidence type="ECO:0000256" key="5">
    <source>
        <dbReference type="ARBA" id="ARBA00022692"/>
    </source>
</evidence>
<dbReference type="InterPro" id="IPR039426">
    <property type="entry name" value="TonB-dep_rcpt-like"/>
</dbReference>
<evidence type="ECO:0000256" key="10">
    <source>
        <dbReference type="PROSITE-ProRule" id="PRU01360"/>
    </source>
</evidence>
<feature type="domain" description="TonB-dependent receptor plug" evidence="15">
    <location>
        <begin position="64"/>
        <end position="172"/>
    </location>
</feature>
<keyword evidence="7 10" id="KW-0472">Membrane</keyword>
<dbReference type="CDD" id="cd01347">
    <property type="entry name" value="ligand_gated_channel"/>
    <property type="match status" value="1"/>
</dbReference>
<evidence type="ECO:0000256" key="11">
    <source>
        <dbReference type="RuleBase" id="RU003357"/>
    </source>
</evidence>
<evidence type="ECO:0000313" key="16">
    <source>
        <dbReference type="EMBL" id="MFG6448617.1"/>
    </source>
</evidence>
<dbReference type="Pfam" id="PF07715">
    <property type="entry name" value="Plug"/>
    <property type="match status" value="1"/>
</dbReference>
<dbReference type="Gene3D" id="2.40.170.20">
    <property type="entry name" value="TonB-dependent receptor, beta-barrel domain"/>
    <property type="match status" value="1"/>
</dbReference>
<dbReference type="Proteomes" id="UP001606099">
    <property type="component" value="Unassembled WGS sequence"/>
</dbReference>
<dbReference type="RefSeq" id="WP_394461047.1">
    <property type="nucleotide sequence ID" value="NZ_JBIGHZ010000004.1"/>
</dbReference>
<feature type="signal peptide" evidence="13">
    <location>
        <begin position="1"/>
        <end position="25"/>
    </location>
</feature>
<evidence type="ECO:0000313" key="17">
    <source>
        <dbReference type="Proteomes" id="UP001606099"/>
    </source>
</evidence>
<proteinExistence type="inferred from homology"/>
<evidence type="ECO:0000256" key="6">
    <source>
        <dbReference type="ARBA" id="ARBA00023077"/>
    </source>
</evidence>
<keyword evidence="4 10" id="KW-1134">Transmembrane beta strand</keyword>
<reference evidence="16 17" key="1">
    <citation type="submission" date="2024-08" db="EMBL/GenBank/DDBJ databases">
        <authorList>
            <person name="Lu H."/>
        </authorList>
    </citation>
    <scope>NUCLEOTIDE SEQUENCE [LARGE SCALE GENOMIC DNA]</scope>
    <source>
        <strain evidence="16 17">BYS180W</strain>
    </source>
</reference>
<dbReference type="NCBIfam" id="TIGR01782">
    <property type="entry name" value="TonB-Xanth-Caul"/>
    <property type="match status" value="1"/>
</dbReference>
<keyword evidence="17" id="KW-1185">Reference proteome</keyword>
<gene>
    <name evidence="16" type="ORF">ACG0Z6_10245</name>
</gene>
<dbReference type="EMBL" id="JBIGHZ010000004">
    <property type="protein sequence ID" value="MFG6448617.1"/>
    <property type="molecule type" value="Genomic_DNA"/>
</dbReference>
<protein>
    <submittedName>
        <fullName evidence="16">TonB-dependent receptor</fullName>
    </submittedName>
</protein>
<evidence type="ECO:0000256" key="8">
    <source>
        <dbReference type="ARBA" id="ARBA00023170"/>
    </source>
</evidence>
<keyword evidence="5 10" id="KW-0812">Transmembrane</keyword>
<feature type="chain" id="PRO_5045498815" evidence="13">
    <location>
        <begin position="26"/>
        <end position="891"/>
    </location>
</feature>
<accession>A0ABW7FWB9</accession>
<organism evidence="16 17">
    <name type="scientific">Roseateles rivi</name>
    <dbReference type="NCBI Taxonomy" id="3299028"/>
    <lineage>
        <taxon>Bacteria</taxon>
        <taxon>Pseudomonadati</taxon>
        <taxon>Pseudomonadota</taxon>
        <taxon>Betaproteobacteria</taxon>
        <taxon>Burkholderiales</taxon>
        <taxon>Sphaerotilaceae</taxon>
        <taxon>Roseateles</taxon>
    </lineage>
</organism>
<comment type="caution">
    <text evidence="16">The sequence shown here is derived from an EMBL/GenBank/DDBJ whole genome shotgun (WGS) entry which is preliminary data.</text>
</comment>
<dbReference type="InterPro" id="IPR036942">
    <property type="entry name" value="Beta-barrel_TonB_sf"/>
</dbReference>
<dbReference type="InterPro" id="IPR010104">
    <property type="entry name" value="TonB_rcpt_bac"/>
</dbReference>
<keyword evidence="8 16" id="KW-0675">Receptor</keyword>
<evidence type="ECO:0000256" key="13">
    <source>
        <dbReference type="SAM" id="SignalP"/>
    </source>
</evidence>
<comment type="subcellular location">
    <subcellularLocation>
        <location evidence="1 10">Cell outer membrane</location>
        <topology evidence="1 10">Multi-pass membrane protein</topology>
    </subcellularLocation>
</comment>
<dbReference type="Gene3D" id="2.170.130.10">
    <property type="entry name" value="TonB-dependent receptor, plug domain"/>
    <property type="match status" value="1"/>
</dbReference>
<keyword evidence="3 10" id="KW-0813">Transport</keyword>
<name>A0ABW7FWB9_9BURK</name>
<feature type="compositionally biased region" description="Polar residues" evidence="12">
    <location>
        <begin position="581"/>
        <end position="594"/>
    </location>
</feature>
<comment type="similarity">
    <text evidence="2 10 11">Belongs to the TonB-dependent receptor family.</text>
</comment>
<evidence type="ECO:0000256" key="12">
    <source>
        <dbReference type="SAM" id="MobiDB-lite"/>
    </source>
</evidence>
<keyword evidence="6 11" id="KW-0798">TonB box</keyword>
<evidence type="ECO:0000259" key="15">
    <source>
        <dbReference type="Pfam" id="PF07715"/>
    </source>
</evidence>
<evidence type="ECO:0000256" key="9">
    <source>
        <dbReference type="ARBA" id="ARBA00023237"/>
    </source>
</evidence>
<dbReference type="PANTHER" id="PTHR40980:SF3">
    <property type="entry name" value="TONB-DEPENDENT RECEPTOR-LIKE BETA-BARREL DOMAIN-CONTAINING PROTEIN"/>
    <property type="match status" value="1"/>
</dbReference>
<dbReference type="PANTHER" id="PTHR40980">
    <property type="entry name" value="PLUG DOMAIN-CONTAINING PROTEIN"/>
    <property type="match status" value="1"/>
</dbReference>
<dbReference type="InterPro" id="IPR012910">
    <property type="entry name" value="Plug_dom"/>
</dbReference>
<evidence type="ECO:0000259" key="14">
    <source>
        <dbReference type="Pfam" id="PF00593"/>
    </source>
</evidence>
<feature type="domain" description="TonB-dependent receptor-like beta-barrel" evidence="14">
    <location>
        <begin position="425"/>
        <end position="847"/>
    </location>
</feature>
<keyword evidence="9 10" id="KW-0998">Cell outer membrane</keyword>
<evidence type="ECO:0000256" key="7">
    <source>
        <dbReference type="ARBA" id="ARBA00023136"/>
    </source>
</evidence>
<feature type="region of interest" description="Disordered" evidence="12">
    <location>
        <begin position="581"/>
        <end position="602"/>
    </location>
</feature>